<dbReference type="PROSITE" id="PS50144">
    <property type="entry name" value="MATH"/>
    <property type="match status" value="2"/>
</dbReference>
<sequence>MWLSRLFSGRKGAQYPKGYSASAAPHHFGEYGDNTREALTSPKSFGGFTSDFTVKDSSAYDFLWTIKSFSKLPADNESKQTSGRFEAKGYSWKLILYPNGNIVNGQISLYLMLSRATSHPTEAVFKVSYELFLFNQKTGSTLSQKGENLVQVQDEMGFRNLIDLKRFKDSSNGYLLNESCMFGVKIFQVVPIQTNTECLQPVEKISHEYTWKIENFSKIDKKKSHERKFTAGDYLWSIVIHPEGDQKSDIKVKGKNVSLYLYYNGSIYDGSSTKVSAEFSLTIIDQIGGNHKKKTYTEVFKCAHPGWGRKDFIPHKDFIDPTLGFIVNDTCIIEAKVAVLALVK</sequence>
<dbReference type="SUPFAM" id="SSF49599">
    <property type="entry name" value="TRAF domain-like"/>
    <property type="match status" value="2"/>
</dbReference>
<dbReference type="PANTHER" id="PTHR46162">
    <property type="entry name" value="TRAF-LIKE FAMILY PROTEIN"/>
    <property type="match status" value="1"/>
</dbReference>
<dbReference type="Gene3D" id="2.60.210.10">
    <property type="entry name" value="Apoptosis, Tumor Necrosis Factor Receptor Associated Protein 2, Chain A"/>
    <property type="match status" value="2"/>
</dbReference>
<feature type="domain" description="MATH" evidence="1">
    <location>
        <begin position="206"/>
        <end position="337"/>
    </location>
</feature>
<proteinExistence type="predicted"/>
<dbReference type="PANTHER" id="PTHR46162:SF2">
    <property type="entry name" value="ANKYRIN REPEAT-CONTAINING PROTEIN-RELATED"/>
    <property type="match status" value="1"/>
</dbReference>
<comment type="caution">
    <text evidence="2">The sequence shown here is derived from an EMBL/GenBank/DDBJ whole genome shotgun (WGS) entry which is preliminary data.</text>
</comment>
<name>A0AAV7HPP3_DENCH</name>
<dbReference type="EMBL" id="JAGFBR010000002">
    <property type="protein sequence ID" value="KAH0469503.1"/>
    <property type="molecule type" value="Genomic_DNA"/>
</dbReference>
<dbReference type="AlphaFoldDB" id="A0AAV7HPP3"/>
<evidence type="ECO:0000313" key="2">
    <source>
        <dbReference type="EMBL" id="KAH0469503.1"/>
    </source>
</evidence>
<accession>A0AAV7HPP3</accession>
<dbReference type="Proteomes" id="UP000775213">
    <property type="component" value="Unassembled WGS sequence"/>
</dbReference>
<dbReference type="CDD" id="cd00121">
    <property type="entry name" value="MATH"/>
    <property type="match status" value="2"/>
</dbReference>
<organism evidence="2 3">
    <name type="scientific">Dendrobium chrysotoxum</name>
    <name type="common">Orchid</name>
    <dbReference type="NCBI Taxonomy" id="161865"/>
    <lineage>
        <taxon>Eukaryota</taxon>
        <taxon>Viridiplantae</taxon>
        <taxon>Streptophyta</taxon>
        <taxon>Embryophyta</taxon>
        <taxon>Tracheophyta</taxon>
        <taxon>Spermatophyta</taxon>
        <taxon>Magnoliopsida</taxon>
        <taxon>Liliopsida</taxon>
        <taxon>Asparagales</taxon>
        <taxon>Orchidaceae</taxon>
        <taxon>Epidendroideae</taxon>
        <taxon>Malaxideae</taxon>
        <taxon>Dendrobiinae</taxon>
        <taxon>Dendrobium</taxon>
    </lineage>
</organism>
<dbReference type="Pfam" id="PF22486">
    <property type="entry name" value="MATH_2"/>
    <property type="match status" value="2"/>
</dbReference>
<protein>
    <recommendedName>
        <fullName evidence="1">MATH domain-containing protein</fullName>
    </recommendedName>
</protein>
<keyword evidence="3" id="KW-1185">Reference proteome</keyword>
<feature type="domain" description="MATH" evidence="1">
    <location>
        <begin position="59"/>
        <end position="186"/>
    </location>
</feature>
<reference evidence="2 3" key="1">
    <citation type="journal article" date="2021" name="Hortic Res">
        <title>Chromosome-scale assembly of the Dendrobium chrysotoxum genome enhances the understanding of orchid evolution.</title>
        <authorList>
            <person name="Zhang Y."/>
            <person name="Zhang G.Q."/>
            <person name="Zhang D."/>
            <person name="Liu X.D."/>
            <person name="Xu X.Y."/>
            <person name="Sun W.H."/>
            <person name="Yu X."/>
            <person name="Zhu X."/>
            <person name="Wang Z.W."/>
            <person name="Zhao X."/>
            <person name="Zhong W.Y."/>
            <person name="Chen H."/>
            <person name="Yin W.L."/>
            <person name="Huang T."/>
            <person name="Niu S.C."/>
            <person name="Liu Z.J."/>
        </authorList>
    </citation>
    <scope>NUCLEOTIDE SEQUENCE [LARGE SCALE GENOMIC DNA]</scope>
    <source>
        <strain evidence="2">Lindl</strain>
    </source>
</reference>
<gene>
    <name evidence="2" type="ORF">IEQ34_001061</name>
</gene>
<dbReference type="InterPro" id="IPR008974">
    <property type="entry name" value="TRAF-like"/>
</dbReference>
<dbReference type="InterPro" id="IPR002083">
    <property type="entry name" value="MATH/TRAF_dom"/>
</dbReference>
<evidence type="ECO:0000313" key="3">
    <source>
        <dbReference type="Proteomes" id="UP000775213"/>
    </source>
</evidence>
<dbReference type="SMART" id="SM00061">
    <property type="entry name" value="MATH"/>
    <property type="match status" value="2"/>
</dbReference>
<evidence type="ECO:0000259" key="1">
    <source>
        <dbReference type="PROSITE" id="PS50144"/>
    </source>
</evidence>